<organism evidence="3 4">
    <name type="scientific">Colletotrichum zoysiae</name>
    <dbReference type="NCBI Taxonomy" id="1216348"/>
    <lineage>
        <taxon>Eukaryota</taxon>
        <taxon>Fungi</taxon>
        <taxon>Dikarya</taxon>
        <taxon>Ascomycota</taxon>
        <taxon>Pezizomycotina</taxon>
        <taxon>Sordariomycetes</taxon>
        <taxon>Hypocreomycetidae</taxon>
        <taxon>Glomerellales</taxon>
        <taxon>Glomerellaceae</taxon>
        <taxon>Colletotrichum</taxon>
        <taxon>Colletotrichum graminicola species complex</taxon>
    </lineage>
</organism>
<dbReference type="AlphaFoldDB" id="A0AAD9HN18"/>
<name>A0AAD9HN18_9PEZI</name>
<reference evidence="3" key="1">
    <citation type="submission" date="2021-06" db="EMBL/GenBank/DDBJ databases">
        <title>Comparative genomics, transcriptomics and evolutionary studies reveal genomic signatures of adaptation to plant cell wall in hemibiotrophic fungi.</title>
        <authorList>
            <consortium name="DOE Joint Genome Institute"/>
            <person name="Baroncelli R."/>
            <person name="Diaz J.F."/>
            <person name="Benocci T."/>
            <person name="Peng M."/>
            <person name="Battaglia E."/>
            <person name="Haridas S."/>
            <person name="Andreopoulos W."/>
            <person name="Labutti K."/>
            <person name="Pangilinan J."/>
            <person name="Floch G.L."/>
            <person name="Makela M.R."/>
            <person name="Henrissat B."/>
            <person name="Grigoriev I.V."/>
            <person name="Crouch J.A."/>
            <person name="De Vries R.P."/>
            <person name="Sukno S.A."/>
            <person name="Thon M.R."/>
        </authorList>
    </citation>
    <scope>NUCLEOTIDE SEQUENCE</scope>
    <source>
        <strain evidence="3">MAFF235873</strain>
    </source>
</reference>
<feature type="chain" id="PRO_5042189828" evidence="2">
    <location>
        <begin position="24"/>
        <end position="102"/>
    </location>
</feature>
<keyword evidence="4" id="KW-1185">Reference proteome</keyword>
<dbReference type="EMBL" id="MU842836">
    <property type="protein sequence ID" value="KAK2031913.1"/>
    <property type="molecule type" value="Genomic_DNA"/>
</dbReference>
<evidence type="ECO:0000256" key="2">
    <source>
        <dbReference type="SAM" id="SignalP"/>
    </source>
</evidence>
<sequence>MAVAMLQRSGLLAFCPLPSLSLAFLPRSLLLFSKSAVSRDDDRLSTSGVDREKLAGSGVGALGKLGDASSVDTIGTLRRRGNGGRQASSLIQQRARRWRGGQ</sequence>
<evidence type="ECO:0000313" key="4">
    <source>
        <dbReference type="Proteomes" id="UP001232148"/>
    </source>
</evidence>
<feature type="region of interest" description="Disordered" evidence="1">
    <location>
        <begin position="76"/>
        <end position="102"/>
    </location>
</feature>
<gene>
    <name evidence="3" type="ORF">LX32DRAFT_247720</name>
</gene>
<keyword evidence="2" id="KW-0732">Signal</keyword>
<proteinExistence type="predicted"/>
<feature type="signal peptide" evidence="2">
    <location>
        <begin position="1"/>
        <end position="23"/>
    </location>
</feature>
<evidence type="ECO:0000256" key="1">
    <source>
        <dbReference type="SAM" id="MobiDB-lite"/>
    </source>
</evidence>
<comment type="caution">
    <text evidence="3">The sequence shown here is derived from an EMBL/GenBank/DDBJ whole genome shotgun (WGS) entry which is preliminary data.</text>
</comment>
<protein>
    <submittedName>
        <fullName evidence="3">Uncharacterized protein</fullName>
    </submittedName>
</protein>
<evidence type="ECO:0000313" key="3">
    <source>
        <dbReference type="EMBL" id="KAK2031913.1"/>
    </source>
</evidence>
<accession>A0AAD9HN18</accession>
<dbReference type="Proteomes" id="UP001232148">
    <property type="component" value="Unassembled WGS sequence"/>
</dbReference>